<dbReference type="GO" id="GO:0005634">
    <property type="term" value="C:nucleus"/>
    <property type="evidence" value="ECO:0007669"/>
    <property type="project" value="TreeGrafter"/>
</dbReference>
<dbReference type="PANTHER" id="PTHR12606">
    <property type="entry name" value="SENTRIN/SUMO-SPECIFIC PROTEASE"/>
    <property type="match status" value="1"/>
</dbReference>
<evidence type="ECO:0000256" key="1">
    <source>
        <dbReference type="ARBA" id="ARBA00005234"/>
    </source>
</evidence>
<keyword evidence="3" id="KW-0378">Hydrolase</keyword>
<dbReference type="OrthoDB" id="1939479at2759"/>
<sequence length="288" mass="33209">PSALEAEQEAAVQRILSDGSWKISIPGATATNRDVSMLRPRQWMNDETITFYMTMINERSKKAAAERTAAKTPADRKKWGAFYRVHCFNSYFWAKLDTEGYQSVSRWTRRIDVFAQDLILIPCNLGNSHWTCAAINFRRKRVEYYDSMGGRNGRVVAALKDYLRRELKDKKKEGTVDVVPEEFGEYYGGEKSPQQRNGYDCGVFVCSTLEQLSRRDPHYPFDEDPEEEDEDEDSWEDDEGDDLGFNGHGNGGTAPSFSSGYQWNFSQDDMPYMRRRIIYEISQKGLLD</sequence>
<protein>
    <submittedName>
        <fullName evidence="7">Cysteine proteinase</fullName>
    </submittedName>
</protein>
<dbReference type="GO" id="GO:0016926">
    <property type="term" value="P:protein desumoylation"/>
    <property type="evidence" value="ECO:0007669"/>
    <property type="project" value="TreeGrafter"/>
</dbReference>
<proteinExistence type="inferred from homology"/>
<name>A0A316V0L5_9BASI</name>
<organism evidence="7 8">
    <name type="scientific">Jaminaea rosea</name>
    <dbReference type="NCBI Taxonomy" id="1569628"/>
    <lineage>
        <taxon>Eukaryota</taxon>
        <taxon>Fungi</taxon>
        <taxon>Dikarya</taxon>
        <taxon>Basidiomycota</taxon>
        <taxon>Ustilaginomycotina</taxon>
        <taxon>Exobasidiomycetes</taxon>
        <taxon>Microstromatales</taxon>
        <taxon>Microstromatales incertae sedis</taxon>
        <taxon>Jaminaea</taxon>
    </lineage>
</organism>
<reference evidence="7 8" key="1">
    <citation type="journal article" date="2018" name="Mol. Biol. Evol.">
        <title>Broad Genomic Sampling Reveals a Smut Pathogenic Ancestry of the Fungal Clade Ustilaginomycotina.</title>
        <authorList>
            <person name="Kijpornyongpan T."/>
            <person name="Mondo S.J."/>
            <person name="Barry K."/>
            <person name="Sandor L."/>
            <person name="Lee J."/>
            <person name="Lipzen A."/>
            <person name="Pangilinan J."/>
            <person name="LaButti K."/>
            <person name="Hainaut M."/>
            <person name="Henrissat B."/>
            <person name="Grigoriev I.V."/>
            <person name="Spatafora J.W."/>
            <person name="Aime M.C."/>
        </authorList>
    </citation>
    <scope>NUCLEOTIDE SEQUENCE [LARGE SCALE GENOMIC DNA]</scope>
    <source>
        <strain evidence="7 8">MCA 5214</strain>
    </source>
</reference>
<dbReference type="GO" id="GO:0016929">
    <property type="term" value="F:deSUMOylase activity"/>
    <property type="evidence" value="ECO:0007669"/>
    <property type="project" value="TreeGrafter"/>
</dbReference>
<dbReference type="InterPro" id="IPR038765">
    <property type="entry name" value="Papain-like_cys_pep_sf"/>
</dbReference>
<evidence type="ECO:0000313" key="7">
    <source>
        <dbReference type="EMBL" id="PWN29713.1"/>
    </source>
</evidence>
<keyword evidence="8" id="KW-1185">Reference proteome</keyword>
<gene>
    <name evidence="7" type="ORF">BDZ90DRAFT_216896</name>
</gene>
<evidence type="ECO:0000256" key="2">
    <source>
        <dbReference type="ARBA" id="ARBA00022670"/>
    </source>
</evidence>
<dbReference type="STRING" id="1569628.A0A316V0L5"/>
<evidence type="ECO:0000313" key="8">
    <source>
        <dbReference type="Proteomes" id="UP000245884"/>
    </source>
</evidence>
<dbReference type="Pfam" id="PF02902">
    <property type="entry name" value="Peptidase_C48"/>
    <property type="match status" value="1"/>
</dbReference>
<dbReference type="AlphaFoldDB" id="A0A316V0L5"/>
<evidence type="ECO:0000259" key="6">
    <source>
        <dbReference type="PROSITE" id="PS50600"/>
    </source>
</evidence>
<dbReference type="RefSeq" id="XP_025364325.1">
    <property type="nucleotide sequence ID" value="XM_025504293.1"/>
</dbReference>
<dbReference type="Gene3D" id="3.40.395.10">
    <property type="entry name" value="Adenoviral Proteinase, Chain A"/>
    <property type="match status" value="1"/>
</dbReference>
<evidence type="ECO:0000256" key="4">
    <source>
        <dbReference type="ARBA" id="ARBA00022807"/>
    </source>
</evidence>
<feature type="region of interest" description="Disordered" evidence="5">
    <location>
        <begin position="215"/>
        <end position="261"/>
    </location>
</feature>
<dbReference type="PROSITE" id="PS50600">
    <property type="entry name" value="ULP_PROTEASE"/>
    <property type="match status" value="1"/>
</dbReference>
<comment type="similarity">
    <text evidence="1">Belongs to the peptidase C48 family.</text>
</comment>
<dbReference type="SUPFAM" id="SSF54001">
    <property type="entry name" value="Cysteine proteinases"/>
    <property type="match status" value="1"/>
</dbReference>
<dbReference type="PANTHER" id="PTHR12606:SF141">
    <property type="entry name" value="GH15225P-RELATED"/>
    <property type="match status" value="1"/>
</dbReference>
<dbReference type="GO" id="GO:0006508">
    <property type="term" value="P:proteolysis"/>
    <property type="evidence" value="ECO:0007669"/>
    <property type="project" value="UniProtKB-KW"/>
</dbReference>
<keyword evidence="4" id="KW-0788">Thiol protease</keyword>
<dbReference type="InterPro" id="IPR003653">
    <property type="entry name" value="Peptidase_C48_C"/>
</dbReference>
<feature type="non-terminal residue" evidence="7">
    <location>
        <position position="1"/>
    </location>
</feature>
<evidence type="ECO:0000256" key="5">
    <source>
        <dbReference type="SAM" id="MobiDB-lite"/>
    </source>
</evidence>
<feature type="compositionally biased region" description="Acidic residues" evidence="5">
    <location>
        <begin position="222"/>
        <end position="242"/>
    </location>
</feature>
<keyword evidence="2" id="KW-0645">Protease</keyword>
<accession>A0A316V0L5</accession>
<dbReference type="Proteomes" id="UP000245884">
    <property type="component" value="Unassembled WGS sequence"/>
</dbReference>
<dbReference type="GeneID" id="37026116"/>
<feature type="domain" description="Ubiquitin-like protease family profile" evidence="6">
    <location>
        <begin position="28"/>
        <end position="212"/>
    </location>
</feature>
<evidence type="ECO:0000256" key="3">
    <source>
        <dbReference type="ARBA" id="ARBA00022801"/>
    </source>
</evidence>
<dbReference type="EMBL" id="KZ819663">
    <property type="protein sequence ID" value="PWN29713.1"/>
    <property type="molecule type" value="Genomic_DNA"/>
</dbReference>